<gene>
    <name evidence="1" type="ORF">GMD21_12180</name>
</gene>
<sequence length="204" mass="23686">MTKDEFNLKYWMFYMQLENDFSKTFNYVEFTDDNLSTYSKEYAKQLISIGSELDIVFKALCNEVDPTKARSCITDYANILCGYDNLTDATVQFSYNKESYKPFDGWTPNSKPSWWGDYNKVKHNRAENDNIKLANLKNVFNALAALFILNRYLCKIVCSNKIMKEPEIKSNLFTMVGWDICILEGNGFVRRLSTNGNMSVLFES</sequence>
<dbReference type="AlphaFoldDB" id="A0A844KFW4"/>
<dbReference type="EMBL" id="WNAF01000008">
    <property type="protein sequence ID" value="MTR77416.1"/>
    <property type="molecule type" value="Genomic_DNA"/>
</dbReference>
<organism evidence="1 2">
    <name type="scientific">Mediterraneibacter faecis</name>
    <dbReference type="NCBI Taxonomy" id="592978"/>
    <lineage>
        <taxon>Bacteria</taxon>
        <taxon>Bacillati</taxon>
        <taxon>Bacillota</taxon>
        <taxon>Clostridia</taxon>
        <taxon>Lachnospirales</taxon>
        <taxon>Lachnospiraceae</taxon>
        <taxon>Mediterraneibacter</taxon>
    </lineage>
</organism>
<accession>A0A844KFW4</accession>
<keyword evidence="2" id="KW-1185">Reference proteome</keyword>
<comment type="caution">
    <text evidence="1">The sequence shown here is derived from an EMBL/GenBank/DDBJ whole genome shotgun (WGS) entry which is preliminary data.</text>
</comment>
<reference evidence="1 2" key="1">
    <citation type="journal article" date="2019" name="Nat. Med.">
        <title>A library of human gut bacterial isolates paired with longitudinal multiomics data enables mechanistic microbiome research.</title>
        <authorList>
            <person name="Poyet M."/>
            <person name="Groussin M."/>
            <person name="Gibbons S.M."/>
            <person name="Avila-Pacheco J."/>
            <person name="Jiang X."/>
            <person name="Kearney S.M."/>
            <person name="Perrotta A.R."/>
            <person name="Berdy B."/>
            <person name="Zhao S."/>
            <person name="Lieberman T.D."/>
            <person name="Swanson P.K."/>
            <person name="Smith M."/>
            <person name="Roesemann S."/>
            <person name="Alexander J.E."/>
            <person name="Rich S.A."/>
            <person name="Livny J."/>
            <person name="Vlamakis H."/>
            <person name="Clish C."/>
            <person name="Bullock K."/>
            <person name="Deik A."/>
            <person name="Scott J."/>
            <person name="Pierce K.A."/>
            <person name="Xavier R.J."/>
            <person name="Alm E.J."/>
        </authorList>
    </citation>
    <scope>NUCLEOTIDE SEQUENCE [LARGE SCALE GENOMIC DNA]</scope>
    <source>
        <strain evidence="1 2">BIOML-A1</strain>
    </source>
</reference>
<evidence type="ECO:0000313" key="2">
    <source>
        <dbReference type="Proteomes" id="UP000448177"/>
    </source>
</evidence>
<protein>
    <submittedName>
        <fullName evidence="1">Uncharacterized protein</fullName>
    </submittedName>
</protein>
<evidence type="ECO:0000313" key="1">
    <source>
        <dbReference type="EMBL" id="MTR77416.1"/>
    </source>
</evidence>
<dbReference type="RefSeq" id="WP_055156445.1">
    <property type="nucleotide sequence ID" value="NZ_JBNGGZ010000002.1"/>
</dbReference>
<dbReference type="Proteomes" id="UP000448177">
    <property type="component" value="Unassembled WGS sequence"/>
</dbReference>
<proteinExistence type="predicted"/>
<dbReference type="GeneID" id="303257538"/>
<name>A0A844KFW4_9FIRM</name>